<feature type="binding site" evidence="6">
    <location>
        <begin position="93"/>
        <end position="96"/>
    </location>
    <ligand>
        <name>FMN</name>
        <dbReference type="ChEBI" id="CHEBI:58210"/>
    </ligand>
</feature>
<evidence type="ECO:0000313" key="9">
    <source>
        <dbReference type="Proteomes" id="UP000634667"/>
    </source>
</evidence>
<comment type="function">
    <text evidence="6">Quinone reductase that provides resistance to thiol-specific stress caused by electrophilic quinones.</text>
</comment>
<feature type="domain" description="Flavodoxin-like fold" evidence="7">
    <location>
        <begin position="2"/>
        <end position="192"/>
    </location>
</feature>
<comment type="similarity">
    <text evidence="6">Belongs to the azoreductase type 1 family.</text>
</comment>
<dbReference type="HAMAP" id="MF_01216">
    <property type="entry name" value="Azoreductase_type1"/>
    <property type="match status" value="1"/>
</dbReference>
<dbReference type="EC" id="1.7.1.17" evidence="6"/>
<keyword evidence="3 6" id="KW-0560">Oxidoreductase</keyword>
<keyword evidence="1 6" id="KW-0285">Flavoprotein</keyword>
<comment type="catalytic activity">
    <reaction evidence="6">
        <text>2 a quinone + NADH + H(+) = 2 a 1,4-benzosemiquinone + NAD(+)</text>
        <dbReference type="Rhea" id="RHEA:65952"/>
        <dbReference type="ChEBI" id="CHEBI:15378"/>
        <dbReference type="ChEBI" id="CHEBI:57540"/>
        <dbReference type="ChEBI" id="CHEBI:57945"/>
        <dbReference type="ChEBI" id="CHEBI:132124"/>
        <dbReference type="ChEBI" id="CHEBI:134225"/>
    </reaction>
</comment>
<gene>
    <name evidence="6 8" type="primary">azoR</name>
    <name evidence="8" type="ORF">GCM10008111_17710</name>
</gene>
<dbReference type="Proteomes" id="UP000634667">
    <property type="component" value="Unassembled WGS sequence"/>
</dbReference>
<organism evidence="8 9">
    <name type="scientific">Alishewanella tabrizica</name>
    <dbReference type="NCBI Taxonomy" id="671278"/>
    <lineage>
        <taxon>Bacteria</taxon>
        <taxon>Pseudomonadati</taxon>
        <taxon>Pseudomonadota</taxon>
        <taxon>Gammaproteobacteria</taxon>
        <taxon>Alteromonadales</taxon>
        <taxon>Alteromonadaceae</taxon>
        <taxon>Alishewanella</taxon>
    </lineage>
</organism>
<dbReference type="InterPro" id="IPR023048">
    <property type="entry name" value="NADH:quinone_OxRdtase_FMN_depd"/>
</dbReference>
<comment type="catalytic activity">
    <reaction evidence="5">
        <text>N,N-dimethyl-1,4-phenylenediamine + anthranilate + 2 NAD(+) = 2-(4-dimethylaminophenyl)diazenylbenzoate + 2 NADH + 2 H(+)</text>
        <dbReference type="Rhea" id="RHEA:55872"/>
        <dbReference type="ChEBI" id="CHEBI:15378"/>
        <dbReference type="ChEBI" id="CHEBI:15783"/>
        <dbReference type="ChEBI" id="CHEBI:16567"/>
        <dbReference type="ChEBI" id="CHEBI:57540"/>
        <dbReference type="ChEBI" id="CHEBI:57945"/>
        <dbReference type="ChEBI" id="CHEBI:71579"/>
        <dbReference type="EC" id="1.7.1.17"/>
    </reaction>
    <physiologicalReaction direction="right-to-left" evidence="5">
        <dbReference type="Rhea" id="RHEA:55874"/>
    </physiologicalReaction>
</comment>
<comment type="function">
    <text evidence="6">Also exhibits azoreductase activity. Catalyzes the reductive cleavage of the azo bond in aromatic azo compounds to the corresponding amines.</text>
</comment>
<feature type="binding site" evidence="6">
    <location>
        <position position="10"/>
    </location>
    <ligand>
        <name>FMN</name>
        <dbReference type="ChEBI" id="CHEBI:58210"/>
    </ligand>
</feature>
<dbReference type="Pfam" id="PF02525">
    <property type="entry name" value="Flavodoxin_2"/>
    <property type="match status" value="1"/>
</dbReference>
<sequence>MKNVLVIKSSISGENGKSNQLIGHLLAQAPAAVNVTEIDLNAAPLPHLAMTEIGSWMTPEAERTAEQQALAALSDALIAKVQAADAIVIGVPMYNFALPSQLKALLDRLARAGVTFKYTEQGPVGLLQDKPVVFALTRGGVYANGPADSQVPFLKTFFNFVGLTQLHYVYAEGLNMGPESAEAALASAQSDLTTLAQTLFK</sequence>
<keyword evidence="4 6" id="KW-0520">NAD</keyword>
<dbReference type="PANTHER" id="PTHR43741:SF2">
    <property type="entry name" value="FMN-DEPENDENT NADH:QUINONE OXIDOREDUCTASE"/>
    <property type="match status" value="1"/>
</dbReference>
<accession>A0ABQ2WL99</accession>
<dbReference type="InterPro" id="IPR050104">
    <property type="entry name" value="FMN-dep_NADH:Q_OxRdtase_AzoR1"/>
</dbReference>
<keyword evidence="2 6" id="KW-0288">FMN</keyword>
<evidence type="ECO:0000256" key="6">
    <source>
        <dbReference type="HAMAP-Rule" id="MF_01216"/>
    </source>
</evidence>
<name>A0ABQ2WL99_9ALTE</name>
<dbReference type="RefSeq" id="WP_189482649.1">
    <property type="nucleotide sequence ID" value="NZ_BMYR01000007.1"/>
</dbReference>
<dbReference type="SUPFAM" id="SSF52218">
    <property type="entry name" value="Flavoproteins"/>
    <property type="match status" value="1"/>
</dbReference>
<proteinExistence type="inferred from homology"/>
<evidence type="ECO:0000259" key="7">
    <source>
        <dbReference type="Pfam" id="PF02525"/>
    </source>
</evidence>
<evidence type="ECO:0000313" key="8">
    <source>
        <dbReference type="EMBL" id="GGW62248.1"/>
    </source>
</evidence>
<feature type="binding site" evidence="6">
    <location>
        <begin position="137"/>
        <end position="140"/>
    </location>
    <ligand>
        <name>FMN</name>
        <dbReference type="ChEBI" id="CHEBI:58210"/>
    </ligand>
</feature>
<protein>
    <recommendedName>
        <fullName evidence="6">FMN dependent NADH:quinone oxidoreductase</fullName>
        <ecNumber evidence="6">1.6.5.-</ecNumber>
    </recommendedName>
    <alternativeName>
        <fullName evidence="6">Azo-dye reductase</fullName>
    </alternativeName>
    <alternativeName>
        <fullName evidence="6">FMN-dependent NADH-azo compound oxidoreductase</fullName>
    </alternativeName>
    <alternativeName>
        <fullName evidence="6">FMN-dependent NADH-azoreductase</fullName>
        <ecNumber evidence="6">1.7.1.17</ecNumber>
    </alternativeName>
</protein>
<comment type="cofactor">
    <cofactor evidence="6">
        <name>FMN</name>
        <dbReference type="ChEBI" id="CHEBI:58210"/>
    </cofactor>
    <text evidence="6">Binds 1 FMN per subunit.</text>
</comment>
<evidence type="ECO:0000256" key="5">
    <source>
        <dbReference type="ARBA" id="ARBA00048542"/>
    </source>
</evidence>
<dbReference type="PANTHER" id="PTHR43741">
    <property type="entry name" value="FMN-DEPENDENT NADH-AZOREDUCTASE 1"/>
    <property type="match status" value="1"/>
</dbReference>
<evidence type="ECO:0000256" key="4">
    <source>
        <dbReference type="ARBA" id="ARBA00023027"/>
    </source>
</evidence>
<comment type="caution">
    <text evidence="6">Lacks conserved residue(s) required for the propagation of feature annotation.</text>
</comment>
<dbReference type="InterPro" id="IPR003680">
    <property type="entry name" value="Flavodoxin_fold"/>
</dbReference>
<comment type="subunit">
    <text evidence="6">Homodimer.</text>
</comment>
<comment type="caution">
    <text evidence="8">The sequence shown here is derived from an EMBL/GenBank/DDBJ whole genome shotgun (WGS) entry which is preliminary data.</text>
</comment>
<evidence type="ECO:0000256" key="2">
    <source>
        <dbReference type="ARBA" id="ARBA00022643"/>
    </source>
</evidence>
<reference evidence="9" key="1">
    <citation type="journal article" date="2019" name="Int. J. Syst. Evol. Microbiol.">
        <title>The Global Catalogue of Microorganisms (GCM) 10K type strain sequencing project: providing services to taxonomists for standard genome sequencing and annotation.</title>
        <authorList>
            <consortium name="The Broad Institute Genomics Platform"/>
            <consortium name="The Broad Institute Genome Sequencing Center for Infectious Disease"/>
            <person name="Wu L."/>
            <person name="Ma J."/>
        </authorList>
    </citation>
    <scope>NUCLEOTIDE SEQUENCE [LARGE SCALE GENOMIC DNA]</scope>
    <source>
        <strain evidence="9">KCTC 23723</strain>
    </source>
</reference>
<evidence type="ECO:0000256" key="3">
    <source>
        <dbReference type="ARBA" id="ARBA00023002"/>
    </source>
</evidence>
<dbReference type="Gene3D" id="3.40.50.360">
    <property type="match status" value="1"/>
</dbReference>
<evidence type="ECO:0000256" key="1">
    <source>
        <dbReference type="ARBA" id="ARBA00022630"/>
    </source>
</evidence>
<keyword evidence="9" id="KW-1185">Reference proteome</keyword>
<dbReference type="EC" id="1.6.5.-" evidence="6"/>
<dbReference type="InterPro" id="IPR029039">
    <property type="entry name" value="Flavoprotein-like_sf"/>
</dbReference>
<dbReference type="EMBL" id="BMYR01000007">
    <property type="protein sequence ID" value="GGW62248.1"/>
    <property type="molecule type" value="Genomic_DNA"/>
</dbReference>